<evidence type="ECO:0000256" key="1">
    <source>
        <dbReference type="SAM" id="MobiDB-lite"/>
    </source>
</evidence>
<dbReference type="AlphaFoldDB" id="A0A5J4W811"/>
<sequence length="354" mass="41159">MMQAVQIPASANLSGNFHNRMIRQKLMESQKRQLSSYLTQYMEKNIRQSSENIPPQFLDVRLKTILIPAQTKMVSQLSRADRSIPSTQSKGKKREHMQYFYSNMEYIRNIKEREFENQQKEDKIKSNIFSFSAAFNALPLKQLLAAFGTRTALSNFSSNLEHSYVTFPRPVESQGDQWKKDKPLIQKQQSEPKINRDLIDTKREKIKSNNKETKEWNQKKSQSQSNTLIGQKLVKKPEKDVKFSLVTKSPTKSEKNSKTNNYRSSPTQQPSESLEDKPLVSENGTPIEKSQEEKVEFESEQKIQTPEQEVKEEVVKEEQYQENQNQTVQVDFSIKNEQTNKEQQPTLCGQGRIK</sequence>
<feature type="compositionally biased region" description="Polar residues" evidence="1">
    <location>
        <begin position="335"/>
        <end position="347"/>
    </location>
</feature>
<feature type="region of interest" description="Disordered" evidence="1">
    <location>
        <begin position="171"/>
        <end position="324"/>
    </location>
</feature>
<feature type="compositionally biased region" description="Polar residues" evidence="1">
    <location>
        <begin position="258"/>
        <end position="272"/>
    </location>
</feature>
<accession>A0A5J4W811</accession>
<dbReference type="Proteomes" id="UP000324800">
    <property type="component" value="Unassembled WGS sequence"/>
</dbReference>
<gene>
    <name evidence="2" type="ORF">EZS28_013455</name>
</gene>
<proteinExistence type="predicted"/>
<name>A0A5J4W811_9EUKA</name>
<evidence type="ECO:0000313" key="2">
    <source>
        <dbReference type="EMBL" id="KAA6391018.1"/>
    </source>
</evidence>
<feature type="compositionally biased region" description="Basic and acidic residues" evidence="1">
    <location>
        <begin position="193"/>
        <end position="218"/>
    </location>
</feature>
<feature type="region of interest" description="Disordered" evidence="1">
    <location>
        <begin position="335"/>
        <end position="354"/>
    </location>
</feature>
<feature type="compositionally biased region" description="Polar residues" evidence="1">
    <location>
        <begin position="219"/>
        <end position="229"/>
    </location>
</feature>
<reference evidence="2 3" key="1">
    <citation type="submission" date="2019-03" db="EMBL/GenBank/DDBJ databases">
        <title>Single cell metagenomics reveals metabolic interactions within the superorganism composed of flagellate Streblomastix strix and complex community of Bacteroidetes bacteria on its surface.</title>
        <authorList>
            <person name="Treitli S.C."/>
            <person name="Kolisko M."/>
            <person name="Husnik F."/>
            <person name="Keeling P."/>
            <person name="Hampl V."/>
        </authorList>
    </citation>
    <scope>NUCLEOTIDE SEQUENCE [LARGE SCALE GENOMIC DNA]</scope>
    <source>
        <strain evidence="2">ST1C</strain>
    </source>
</reference>
<feature type="compositionally biased region" description="Basic and acidic residues" evidence="1">
    <location>
        <begin position="289"/>
        <end position="301"/>
    </location>
</feature>
<dbReference type="EMBL" id="SNRW01003022">
    <property type="protein sequence ID" value="KAA6391018.1"/>
    <property type="molecule type" value="Genomic_DNA"/>
</dbReference>
<protein>
    <submittedName>
        <fullName evidence="2">Uncharacterized protein</fullName>
    </submittedName>
</protein>
<organism evidence="2 3">
    <name type="scientific">Streblomastix strix</name>
    <dbReference type="NCBI Taxonomy" id="222440"/>
    <lineage>
        <taxon>Eukaryota</taxon>
        <taxon>Metamonada</taxon>
        <taxon>Preaxostyla</taxon>
        <taxon>Oxymonadida</taxon>
        <taxon>Streblomastigidae</taxon>
        <taxon>Streblomastix</taxon>
    </lineage>
</organism>
<comment type="caution">
    <text evidence="2">The sequence shown here is derived from an EMBL/GenBank/DDBJ whole genome shotgun (WGS) entry which is preliminary data.</text>
</comment>
<feature type="compositionally biased region" description="Basic and acidic residues" evidence="1">
    <location>
        <begin position="308"/>
        <end position="319"/>
    </location>
</feature>
<evidence type="ECO:0000313" key="3">
    <source>
        <dbReference type="Proteomes" id="UP000324800"/>
    </source>
</evidence>